<evidence type="ECO:0000256" key="2">
    <source>
        <dbReference type="ARBA" id="ARBA00023002"/>
    </source>
</evidence>
<dbReference type="RefSeq" id="WP_004570500.1">
    <property type="nucleotide sequence ID" value="NZ_CH724148.1"/>
</dbReference>
<dbReference type="InterPro" id="IPR006139">
    <property type="entry name" value="D-isomer_2_OHA_DH_cat_dom"/>
</dbReference>
<keyword evidence="2 4" id="KW-0560">Oxidoreductase</keyword>
<evidence type="ECO:0000256" key="3">
    <source>
        <dbReference type="ARBA" id="ARBA00023027"/>
    </source>
</evidence>
<evidence type="ECO:0000256" key="4">
    <source>
        <dbReference type="RuleBase" id="RU003719"/>
    </source>
</evidence>
<evidence type="ECO:0000256" key="1">
    <source>
        <dbReference type="ARBA" id="ARBA00005854"/>
    </source>
</evidence>
<dbReference type="HOGENOM" id="CLU_019796_1_3_10"/>
<dbReference type="InterPro" id="IPR050857">
    <property type="entry name" value="D-2-hydroxyacid_DH"/>
</dbReference>
<dbReference type="InterPro" id="IPR006140">
    <property type="entry name" value="D-isomer_DH_NAD-bd"/>
</dbReference>
<comment type="caution">
    <text evidence="7">The sequence shown here is derived from an EMBL/GenBank/DDBJ whole genome shotgun (WGS) entry which is preliminary data.</text>
</comment>
<dbReference type="GO" id="GO:0016616">
    <property type="term" value="F:oxidoreductase activity, acting on the CH-OH group of donors, NAD or NADP as acceptor"/>
    <property type="evidence" value="ECO:0007669"/>
    <property type="project" value="InterPro"/>
</dbReference>
<proteinExistence type="inferred from homology"/>
<evidence type="ECO:0000259" key="6">
    <source>
        <dbReference type="Pfam" id="PF02826"/>
    </source>
</evidence>
<keyword evidence="3" id="KW-0520">NAD</keyword>
<dbReference type="SUPFAM" id="SSF52283">
    <property type="entry name" value="Formate/glycerate dehydrogenase catalytic domain-like"/>
    <property type="match status" value="1"/>
</dbReference>
<dbReference type="GO" id="GO:0051287">
    <property type="term" value="F:NAD binding"/>
    <property type="evidence" value="ECO:0007669"/>
    <property type="project" value="InterPro"/>
</dbReference>
<dbReference type="OrthoDB" id="9805416at2"/>
<comment type="similarity">
    <text evidence="1 4">Belongs to the D-isomer specific 2-hydroxyacid dehydrogenase family.</text>
</comment>
<dbReference type="AlphaFoldDB" id="A4C089"/>
<organism evidence="7 8">
    <name type="scientific">Polaribacter irgensii 23-P</name>
    <dbReference type="NCBI Taxonomy" id="313594"/>
    <lineage>
        <taxon>Bacteria</taxon>
        <taxon>Pseudomonadati</taxon>
        <taxon>Bacteroidota</taxon>
        <taxon>Flavobacteriia</taxon>
        <taxon>Flavobacteriales</taxon>
        <taxon>Flavobacteriaceae</taxon>
    </lineage>
</organism>
<keyword evidence="8" id="KW-1185">Reference proteome</keyword>
<feature type="domain" description="D-isomer specific 2-hydroxyacid dehydrogenase catalytic" evidence="5">
    <location>
        <begin position="6"/>
        <end position="315"/>
    </location>
</feature>
<dbReference type="Pfam" id="PF00389">
    <property type="entry name" value="2-Hacid_dh"/>
    <property type="match status" value="1"/>
</dbReference>
<dbReference type="InterPro" id="IPR036291">
    <property type="entry name" value="NAD(P)-bd_dom_sf"/>
</dbReference>
<evidence type="ECO:0000313" key="8">
    <source>
        <dbReference type="Proteomes" id="UP000003053"/>
    </source>
</evidence>
<name>A4C089_9FLAO</name>
<dbReference type="PANTHER" id="PTHR42789:SF1">
    <property type="entry name" value="D-ISOMER SPECIFIC 2-HYDROXYACID DEHYDROGENASE FAMILY PROTEIN (AFU_ORTHOLOGUE AFUA_6G10090)"/>
    <property type="match status" value="1"/>
</dbReference>
<gene>
    <name evidence="7" type="ORF">PI23P_09400</name>
</gene>
<dbReference type="eggNOG" id="COG0111">
    <property type="taxonomic scope" value="Bacteria"/>
</dbReference>
<dbReference type="PANTHER" id="PTHR42789">
    <property type="entry name" value="D-ISOMER SPECIFIC 2-HYDROXYACID DEHYDROGENASE FAMILY PROTEIN (AFU_ORTHOLOGUE AFUA_6G10090)"/>
    <property type="match status" value="1"/>
</dbReference>
<protein>
    <submittedName>
        <fullName evidence="7">D-3-phosphoglycerate dehydrogenase</fullName>
    </submittedName>
</protein>
<dbReference type="STRING" id="313594.PI23P_09400"/>
<dbReference type="EMBL" id="AAOG01000002">
    <property type="protein sequence ID" value="EAR12832.1"/>
    <property type="molecule type" value="Genomic_DNA"/>
</dbReference>
<accession>A4C089</accession>
<sequence>MKILANDGISQSGIDALEKGGFEVITTKVAQNQLEQYINENNIDALLVKSATQVGQELIDACQSIKLIGCAGGNLENIDVAYAEDQGLHVINAPEAAANAIAELVFAHLFGLVRFLHASNREMPLEGDTRFKELKKAFSAGIELKGKTIGIIGFESSGQAVAKIALGLGMNVLATDEEITSAPITIDFFNGQKITININTVPKATVLKEADFITLHTSDPEGSVISASDIKKMKDGVGIINTANGSILNEVDLVKAIESGKVQFAGLDVFETEPTPAVQLLMNPEISLTPNIGSATKETEERIGTALAQQIIQLLR</sequence>
<dbReference type="Gene3D" id="3.40.50.720">
    <property type="entry name" value="NAD(P)-binding Rossmann-like Domain"/>
    <property type="match status" value="2"/>
</dbReference>
<dbReference type="SUPFAM" id="SSF51735">
    <property type="entry name" value="NAD(P)-binding Rossmann-fold domains"/>
    <property type="match status" value="1"/>
</dbReference>
<dbReference type="Pfam" id="PF02826">
    <property type="entry name" value="2-Hacid_dh_C"/>
    <property type="match status" value="1"/>
</dbReference>
<reference evidence="7 8" key="1">
    <citation type="submission" date="2006-02" db="EMBL/GenBank/DDBJ databases">
        <authorList>
            <person name="Murray A."/>
            <person name="Staley J."/>
            <person name="Ferriera S."/>
            <person name="Johnson J."/>
            <person name="Kravitz S."/>
            <person name="Halpern A."/>
            <person name="Remington K."/>
            <person name="Beeson K."/>
            <person name="Tran B."/>
            <person name="Rogers Y.-H."/>
            <person name="Friedman R."/>
            <person name="Venter J.C."/>
        </authorList>
    </citation>
    <scope>NUCLEOTIDE SEQUENCE [LARGE SCALE GENOMIC DNA]</scope>
    <source>
        <strain evidence="7 8">23-P</strain>
    </source>
</reference>
<feature type="domain" description="D-isomer specific 2-hydroxyacid dehydrogenase NAD-binding" evidence="6">
    <location>
        <begin position="107"/>
        <end position="293"/>
    </location>
</feature>
<dbReference type="Proteomes" id="UP000003053">
    <property type="component" value="Unassembled WGS sequence"/>
</dbReference>
<evidence type="ECO:0000313" key="7">
    <source>
        <dbReference type="EMBL" id="EAR12832.1"/>
    </source>
</evidence>
<evidence type="ECO:0000259" key="5">
    <source>
        <dbReference type="Pfam" id="PF00389"/>
    </source>
</evidence>